<feature type="region of interest" description="Disordered" evidence="1">
    <location>
        <begin position="40"/>
        <end position="77"/>
    </location>
</feature>
<name>A0ABW4X0U8_9BACT</name>
<feature type="compositionally biased region" description="Low complexity" evidence="1">
    <location>
        <begin position="59"/>
        <end position="76"/>
    </location>
</feature>
<accession>A0ABW4X0U8</accession>
<gene>
    <name evidence="3" type="ORF">ACFSKU_14790</name>
</gene>
<feature type="domain" description="Resolvase HTH" evidence="2">
    <location>
        <begin position="6"/>
        <end position="34"/>
    </location>
</feature>
<proteinExistence type="predicted"/>
<evidence type="ECO:0000313" key="4">
    <source>
        <dbReference type="Proteomes" id="UP001597369"/>
    </source>
</evidence>
<dbReference type="Gene3D" id="1.10.10.60">
    <property type="entry name" value="Homeodomain-like"/>
    <property type="match status" value="1"/>
</dbReference>
<dbReference type="RefSeq" id="WP_229963066.1">
    <property type="nucleotide sequence ID" value="NZ_JAJJWI010000047.1"/>
</dbReference>
<dbReference type="Proteomes" id="UP001597369">
    <property type="component" value="Unassembled WGS sequence"/>
</dbReference>
<comment type="caution">
    <text evidence="3">The sequence shown here is derived from an EMBL/GenBank/DDBJ whole genome shotgun (WGS) entry which is preliminary data.</text>
</comment>
<evidence type="ECO:0000313" key="3">
    <source>
        <dbReference type="EMBL" id="MFD2068158.1"/>
    </source>
</evidence>
<sequence>MKKEDLQAQVQQLNEQGHSIREIAKITGISKSSVGRMVKEIQDSGPGTAPGTRPATVLGSHGTSAGTASAAVPAAGRDASGTLESIKKGADASAEQPRQQENSVFEALLRGQYKYSLHSSYQDFLYSTRTFLTNNLGSEELAHSLIKSRQQRVGDFILRARNICSNCQVRYEKLFMAYVLGELHYFLGQQPELEQTERGLKLKAGVVLEQFIKQVEPMDIFTHMEDDLPTFPDTEAW</sequence>
<dbReference type="EMBL" id="JBHUHV010000047">
    <property type="protein sequence ID" value="MFD2068158.1"/>
    <property type="molecule type" value="Genomic_DNA"/>
</dbReference>
<organism evidence="3 4">
    <name type="scientific">Pontibacter silvestris</name>
    <dbReference type="NCBI Taxonomy" id="2305183"/>
    <lineage>
        <taxon>Bacteria</taxon>
        <taxon>Pseudomonadati</taxon>
        <taxon>Bacteroidota</taxon>
        <taxon>Cytophagia</taxon>
        <taxon>Cytophagales</taxon>
        <taxon>Hymenobacteraceae</taxon>
        <taxon>Pontibacter</taxon>
    </lineage>
</organism>
<keyword evidence="4" id="KW-1185">Reference proteome</keyword>
<reference evidence="4" key="1">
    <citation type="journal article" date="2019" name="Int. J. Syst. Evol. Microbiol.">
        <title>The Global Catalogue of Microorganisms (GCM) 10K type strain sequencing project: providing services to taxonomists for standard genome sequencing and annotation.</title>
        <authorList>
            <consortium name="The Broad Institute Genomics Platform"/>
            <consortium name="The Broad Institute Genome Sequencing Center for Infectious Disease"/>
            <person name="Wu L."/>
            <person name="Ma J."/>
        </authorList>
    </citation>
    <scope>NUCLEOTIDE SEQUENCE [LARGE SCALE GENOMIC DNA]</scope>
    <source>
        <strain evidence="4">JCM 16545</strain>
    </source>
</reference>
<evidence type="ECO:0000259" key="2">
    <source>
        <dbReference type="Pfam" id="PF02796"/>
    </source>
</evidence>
<dbReference type="InterPro" id="IPR006120">
    <property type="entry name" value="Resolvase_HTH_dom"/>
</dbReference>
<evidence type="ECO:0000256" key="1">
    <source>
        <dbReference type="SAM" id="MobiDB-lite"/>
    </source>
</evidence>
<dbReference type="Pfam" id="PF02796">
    <property type="entry name" value="HTH_7"/>
    <property type="match status" value="1"/>
</dbReference>
<protein>
    <submittedName>
        <fullName evidence="3">Helix-turn-helix domain-containing protein</fullName>
    </submittedName>
</protein>